<comment type="function">
    <text evidence="2">Acts both as a biotin--[acetyl-CoA-carboxylase] ligase and a biotin-operon repressor. In the presence of ATP, BirA activates biotin to form the BirA-biotinyl-5'-adenylate (BirA-bio-5'-AMP or holoBirA) complex. HoloBirA can either transfer the biotinyl moiety to the biotin carboxyl carrier protein (BCCP) subunit of acetyl-CoA carboxylase, or bind to the biotin operator site and inhibit transcription of the operon.</text>
</comment>
<dbReference type="Pfam" id="PF03099">
    <property type="entry name" value="BPL_LplA_LipB"/>
    <property type="match status" value="1"/>
</dbReference>
<dbReference type="InterPro" id="IPR011991">
    <property type="entry name" value="ArsR-like_HTH"/>
</dbReference>
<dbReference type="InterPro" id="IPR036390">
    <property type="entry name" value="WH_DNA-bd_sf"/>
</dbReference>
<keyword evidence="2" id="KW-0547">Nucleotide-binding</keyword>
<dbReference type="Proteomes" id="UP000094291">
    <property type="component" value="Unassembled WGS sequence"/>
</dbReference>
<feature type="binding site" evidence="2">
    <location>
        <begin position="118"/>
        <end position="120"/>
    </location>
    <ligand>
        <name>biotin</name>
        <dbReference type="ChEBI" id="CHEBI:57586"/>
    </ligand>
</feature>
<keyword evidence="2" id="KW-0804">Transcription</keyword>
<feature type="binding site" evidence="2">
    <location>
        <begin position="90"/>
        <end position="92"/>
    </location>
    <ligand>
        <name>biotin</name>
        <dbReference type="ChEBI" id="CHEBI:57586"/>
    </ligand>
</feature>
<comment type="similarity">
    <text evidence="2">Belongs to the biotin--protein ligase family.</text>
</comment>
<keyword evidence="2" id="KW-0067">ATP-binding</keyword>
<keyword evidence="5" id="KW-1185">Reference proteome</keyword>
<dbReference type="AlphaFoldDB" id="A0A1E2VES7"/>
<dbReference type="PANTHER" id="PTHR12835:SF5">
    <property type="entry name" value="BIOTIN--PROTEIN LIGASE"/>
    <property type="match status" value="1"/>
</dbReference>
<dbReference type="InterPro" id="IPR004408">
    <property type="entry name" value="Biotin_CoA_COase_ligase"/>
</dbReference>
<gene>
    <name evidence="2" type="primary">birA</name>
    <name evidence="4" type="ORF">BFW38_15175</name>
</gene>
<keyword evidence="2" id="KW-0238">DNA-binding</keyword>
<dbReference type="InterPro" id="IPR036388">
    <property type="entry name" value="WH-like_DNA-bd_sf"/>
</dbReference>
<dbReference type="GO" id="GO:0003677">
    <property type="term" value="F:DNA binding"/>
    <property type="evidence" value="ECO:0007669"/>
    <property type="project" value="UniProtKB-UniRule"/>
</dbReference>
<dbReference type="NCBIfam" id="TIGR00121">
    <property type="entry name" value="birA_ligase"/>
    <property type="match status" value="1"/>
</dbReference>
<organism evidence="4 5">
    <name type="scientific">Terasakiispira papahanaumokuakeensis</name>
    <dbReference type="NCBI Taxonomy" id="197479"/>
    <lineage>
        <taxon>Bacteria</taxon>
        <taxon>Pseudomonadati</taxon>
        <taxon>Pseudomonadota</taxon>
        <taxon>Gammaproteobacteria</taxon>
        <taxon>Oceanospirillales</taxon>
        <taxon>Terasakiispira</taxon>
    </lineage>
</organism>
<dbReference type="InterPro" id="IPR045864">
    <property type="entry name" value="aa-tRNA-synth_II/BPL/LPL"/>
</dbReference>
<dbReference type="STRING" id="197479.BFW38_15175"/>
<comment type="caution">
    <text evidence="4">The sequence shown here is derived from an EMBL/GenBank/DDBJ whole genome shotgun (WGS) entry which is preliminary data.</text>
</comment>
<dbReference type="Gene3D" id="3.30.930.10">
    <property type="entry name" value="Bira Bifunctional Protein, Domain 2"/>
    <property type="match status" value="1"/>
</dbReference>
<keyword evidence="2" id="KW-0678">Repressor</keyword>
<dbReference type="HAMAP" id="MF_00978">
    <property type="entry name" value="Bifunct_BirA"/>
    <property type="match status" value="1"/>
</dbReference>
<dbReference type="CDD" id="cd16442">
    <property type="entry name" value="BPL"/>
    <property type="match status" value="1"/>
</dbReference>
<feature type="binding site" evidence="2">
    <location>
        <position position="114"/>
    </location>
    <ligand>
        <name>biotin</name>
        <dbReference type="ChEBI" id="CHEBI:57586"/>
    </ligand>
</feature>
<evidence type="ECO:0000256" key="1">
    <source>
        <dbReference type="ARBA" id="ARBA00022598"/>
    </source>
</evidence>
<proteinExistence type="inferred from homology"/>
<dbReference type="GO" id="GO:0004077">
    <property type="term" value="F:biotin--[biotin carboxyl-carrier protein] ligase activity"/>
    <property type="evidence" value="ECO:0007669"/>
    <property type="project" value="UniProtKB-UniRule"/>
</dbReference>
<dbReference type="PANTHER" id="PTHR12835">
    <property type="entry name" value="BIOTIN PROTEIN LIGASE"/>
    <property type="match status" value="1"/>
</dbReference>
<evidence type="ECO:0000313" key="4">
    <source>
        <dbReference type="EMBL" id="ODC05510.1"/>
    </source>
</evidence>
<dbReference type="PROSITE" id="PS51733">
    <property type="entry name" value="BPL_LPL_CATALYTIC"/>
    <property type="match status" value="1"/>
</dbReference>
<evidence type="ECO:0000313" key="5">
    <source>
        <dbReference type="Proteomes" id="UP000094291"/>
    </source>
</evidence>
<dbReference type="GO" id="GO:0006355">
    <property type="term" value="P:regulation of DNA-templated transcription"/>
    <property type="evidence" value="ECO:0007669"/>
    <property type="project" value="UniProtKB-UniRule"/>
</dbReference>
<comment type="catalytic activity">
    <reaction evidence="2">
        <text>biotin + L-lysyl-[protein] + ATP = N(6)-biotinyl-L-lysyl-[protein] + AMP + diphosphate + H(+)</text>
        <dbReference type="Rhea" id="RHEA:11756"/>
        <dbReference type="Rhea" id="RHEA-COMP:9752"/>
        <dbReference type="Rhea" id="RHEA-COMP:10505"/>
        <dbReference type="ChEBI" id="CHEBI:15378"/>
        <dbReference type="ChEBI" id="CHEBI:29969"/>
        <dbReference type="ChEBI" id="CHEBI:30616"/>
        <dbReference type="ChEBI" id="CHEBI:33019"/>
        <dbReference type="ChEBI" id="CHEBI:57586"/>
        <dbReference type="ChEBI" id="CHEBI:83144"/>
        <dbReference type="ChEBI" id="CHEBI:456215"/>
        <dbReference type="EC" id="6.3.4.15"/>
    </reaction>
</comment>
<dbReference type="GO" id="GO:0005524">
    <property type="term" value="F:ATP binding"/>
    <property type="evidence" value="ECO:0007669"/>
    <property type="project" value="UniProtKB-UniRule"/>
</dbReference>
<feature type="domain" description="BPL/LPL catalytic" evidence="3">
    <location>
        <begin position="67"/>
        <end position="257"/>
    </location>
</feature>
<dbReference type="CDD" id="cd00090">
    <property type="entry name" value="HTH_ARSR"/>
    <property type="match status" value="1"/>
</dbReference>
<dbReference type="SUPFAM" id="SSF46785">
    <property type="entry name" value="Winged helix' DNA-binding domain"/>
    <property type="match status" value="1"/>
</dbReference>
<dbReference type="InterPro" id="IPR004143">
    <property type="entry name" value="BPL_LPL_catalytic"/>
</dbReference>
<evidence type="ECO:0000259" key="3">
    <source>
        <dbReference type="PROSITE" id="PS51733"/>
    </source>
</evidence>
<dbReference type="InterPro" id="IPR030855">
    <property type="entry name" value="Bifunct_BirA"/>
</dbReference>
<dbReference type="SUPFAM" id="SSF55681">
    <property type="entry name" value="Class II aaRS and biotin synthetases"/>
    <property type="match status" value="1"/>
</dbReference>
<feature type="DNA-binding region" description="H-T-H motif" evidence="2">
    <location>
        <begin position="18"/>
        <end position="37"/>
    </location>
</feature>
<protein>
    <recommendedName>
        <fullName evidence="2">Bifunctional ligase/repressor BirA</fullName>
    </recommendedName>
    <alternativeName>
        <fullName evidence="2">Biotin operon repressor</fullName>
    </alternativeName>
    <alternativeName>
        <fullName evidence="2">Biotin--[acetyl-CoA-carboxylase] ligase</fullName>
        <ecNumber evidence="2">6.3.4.15</ecNumber>
    </alternativeName>
    <alternativeName>
        <fullName evidence="2">Biotin--protein ligase</fullName>
    </alternativeName>
    <alternativeName>
        <fullName evidence="2">Biotin-[acetyl-CoA carboxylase] synthetase</fullName>
    </alternativeName>
</protein>
<sequence>MALHDVLTTLADGQLHSGQELADRLGVSRTAVWKQLQKLDEYGLSVEAVKGRGYRLRCPLDLLSLEGVRRGLKADLVDSLNLTLVDVIDSTNLALMQRGREGSIHGQVIMAEMQRHGRGRRGRAWASPFGRHLYLSMGWQFHSGAQALEGLSLAIGVAIQEVLQSFGAEGIGLKWPNDIYAHGAKLAGILIEVVGDLSGECQVVVGCGLNINFLPEEREYLDQHATCLNDIVSSLPQRDMVAAGLITRLADVLSRYESEGFASWRDRWNKAHLFSGQPGWVLRGMAQESVVFGDAGPDGALLVEHEDGRQEWLHGGEVSVRLEV</sequence>
<accession>A0A1E2VES7</accession>
<name>A0A1E2VES7_9GAMM</name>
<keyword evidence="2" id="KW-0092">Biotin</keyword>
<reference evidence="4 5" key="1">
    <citation type="submission" date="2016-08" db="EMBL/GenBank/DDBJ databases">
        <authorList>
            <person name="Seilhamer J.J."/>
        </authorList>
    </citation>
    <scope>NUCLEOTIDE SEQUENCE [LARGE SCALE GENOMIC DNA]</scope>
    <source>
        <strain evidence="4 5">PH27A</strain>
    </source>
</reference>
<keyword evidence="2" id="KW-0805">Transcription regulation</keyword>
<dbReference type="Gene3D" id="1.10.10.10">
    <property type="entry name" value="Winged helix-like DNA-binding domain superfamily/Winged helix DNA-binding domain"/>
    <property type="match status" value="1"/>
</dbReference>
<evidence type="ECO:0000256" key="2">
    <source>
        <dbReference type="HAMAP-Rule" id="MF_00978"/>
    </source>
</evidence>
<dbReference type="EMBL" id="MDTQ01000001">
    <property type="protein sequence ID" value="ODC05510.1"/>
    <property type="molecule type" value="Genomic_DNA"/>
</dbReference>
<dbReference type="InterPro" id="IPR013196">
    <property type="entry name" value="HTH_11"/>
</dbReference>
<dbReference type="EC" id="6.3.4.15" evidence="2"/>
<keyword evidence="1 2" id="KW-0436">Ligase</keyword>
<dbReference type="GO" id="GO:0005737">
    <property type="term" value="C:cytoplasm"/>
    <property type="evidence" value="ECO:0007669"/>
    <property type="project" value="TreeGrafter"/>
</dbReference>
<dbReference type="Pfam" id="PF08279">
    <property type="entry name" value="HTH_11"/>
    <property type="match status" value="1"/>
</dbReference>
<feature type="binding site" evidence="2">
    <location>
        <position position="185"/>
    </location>
    <ligand>
        <name>biotin</name>
        <dbReference type="ChEBI" id="CHEBI:57586"/>
    </ligand>
</feature>